<evidence type="ECO:0000313" key="1">
    <source>
        <dbReference type="EMBL" id="PIS22213.1"/>
    </source>
</evidence>
<organism evidence="1 2">
    <name type="scientific">candidate division WWE3 bacterium CG08_land_8_20_14_0_20_41_10</name>
    <dbReference type="NCBI Taxonomy" id="1975085"/>
    <lineage>
        <taxon>Bacteria</taxon>
        <taxon>Katanobacteria</taxon>
    </lineage>
</organism>
<accession>A0A2H0XBB0</accession>
<comment type="caution">
    <text evidence="1">The sequence shown here is derived from an EMBL/GenBank/DDBJ whole genome shotgun (WGS) entry which is preliminary data.</text>
</comment>
<protein>
    <recommendedName>
        <fullName evidence="3">DUF5678 domain-containing protein</fullName>
    </recommendedName>
</protein>
<proteinExistence type="predicted"/>
<dbReference type="EMBL" id="PEYU01000070">
    <property type="protein sequence ID" value="PIS22213.1"/>
    <property type="molecule type" value="Genomic_DNA"/>
</dbReference>
<evidence type="ECO:0000313" key="2">
    <source>
        <dbReference type="Proteomes" id="UP000231252"/>
    </source>
</evidence>
<dbReference type="AlphaFoldDB" id="A0A2H0XBB0"/>
<sequence length="71" mass="8083">MIYANKSSKISKIFSNPKYRGRHVVVAGDRVYSSATGNGVVKILDRLNKDHPKIIPEISYIPKPRTLILWM</sequence>
<name>A0A2H0XBB0_UNCKA</name>
<reference evidence="2" key="1">
    <citation type="submission" date="2017-09" db="EMBL/GenBank/DDBJ databases">
        <title>Depth-based differentiation of microbial function through sediment-hosted aquifers and enrichment of novel symbionts in the deep terrestrial subsurface.</title>
        <authorList>
            <person name="Probst A.J."/>
            <person name="Ladd B."/>
            <person name="Jarett J.K."/>
            <person name="Geller-Mcgrath D.E."/>
            <person name="Sieber C.M.K."/>
            <person name="Emerson J.B."/>
            <person name="Anantharaman K."/>
            <person name="Thomas B.C."/>
            <person name="Malmstrom R."/>
            <person name="Stieglmeier M."/>
            <person name="Klingl A."/>
            <person name="Woyke T."/>
            <person name="Ryan C.M."/>
            <person name="Banfield J.F."/>
        </authorList>
    </citation>
    <scope>NUCLEOTIDE SEQUENCE [LARGE SCALE GENOMIC DNA]</scope>
</reference>
<gene>
    <name evidence="1" type="ORF">COT50_03155</name>
</gene>
<dbReference type="Proteomes" id="UP000231252">
    <property type="component" value="Unassembled WGS sequence"/>
</dbReference>
<evidence type="ECO:0008006" key="3">
    <source>
        <dbReference type="Google" id="ProtNLM"/>
    </source>
</evidence>